<feature type="domain" description="Mur ligase C-terminal" evidence="16">
    <location>
        <begin position="314"/>
        <end position="440"/>
    </location>
</feature>
<dbReference type="GO" id="GO:0051301">
    <property type="term" value="P:cell division"/>
    <property type="evidence" value="ECO:0007669"/>
    <property type="project" value="UniProtKB-KW"/>
</dbReference>
<comment type="subcellular location">
    <subcellularLocation>
        <location evidence="1 14">Cytoplasm</location>
    </subcellularLocation>
</comment>
<dbReference type="InterPro" id="IPR036615">
    <property type="entry name" value="Mur_ligase_C_dom_sf"/>
</dbReference>
<evidence type="ECO:0000256" key="12">
    <source>
        <dbReference type="ARBA" id="ARBA00023316"/>
    </source>
</evidence>
<feature type="binding site" evidence="14">
    <location>
        <begin position="116"/>
        <end position="122"/>
    </location>
    <ligand>
        <name>ATP</name>
        <dbReference type="ChEBI" id="CHEBI:30616"/>
    </ligand>
</feature>
<keyword evidence="10 14" id="KW-0573">Peptidoglycan synthesis</keyword>
<keyword evidence="12 14" id="KW-0961">Cell wall biogenesis/degradation</keyword>
<organism evidence="18 19">
    <name type="scientific">Microbacter margulisiae</name>
    <dbReference type="NCBI Taxonomy" id="1350067"/>
    <lineage>
        <taxon>Bacteria</taxon>
        <taxon>Pseudomonadati</taxon>
        <taxon>Bacteroidota</taxon>
        <taxon>Bacteroidia</taxon>
        <taxon>Bacteroidales</taxon>
        <taxon>Porphyromonadaceae</taxon>
        <taxon>Microbacter</taxon>
    </lineage>
</organism>
<dbReference type="NCBIfam" id="TIGR01082">
    <property type="entry name" value="murC"/>
    <property type="match status" value="1"/>
</dbReference>
<feature type="domain" description="Mur ligase central" evidence="17">
    <location>
        <begin position="114"/>
        <end position="291"/>
    </location>
</feature>
<comment type="caution">
    <text evidence="18">The sequence shown here is derived from an EMBL/GenBank/DDBJ whole genome shotgun (WGS) entry which is preliminary data.</text>
</comment>
<evidence type="ECO:0000256" key="11">
    <source>
        <dbReference type="ARBA" id="ARBA00023306"/>
    </source>
</evidence>
<dbReference type="SUPFAM" id="SSF51984">
    <property type="entry name" value="MurCD N-terminal domain"/>
    <property type="match status" value="1"/>
</dbReference>
<dbReference type="GO" id="GO:0009252">
    <property type="term" value="P:peptidoglycan biosynthetic process"/>
    <property type="evidence" value="ECO:0007669"/>
    <property type="project" value="UniProtKB-UniRule"/>
</dbReference>
<evidence type="ECO:0000313" key="18">
    <source>
        <dbReference type="EMBL" id="MBB3187683.1"/>
    </source>
</evidence>
<dbReference type="EMBL" id="JACHYB010000001">
    <property type="protein sequence ID" value="MBB3187683.1"/>
    <property type="molecule type" value="Genomic_DNA"/>
</dbReference>
<comment type="similarity">
    <text evidence="14">Belongs to the MurCDEF family.</text>
</comment>
<evidence type="ECO:0000259" key="17">
    <source>
        <dbReference type="Pfam" id="PF08245"/>
    </source>
</evidence>
<evidence type="ECO:0000256" key="13">
    <source>
        <dbReference type="ARBA" id="ARBA00047833"/>
    </source>
</evidence>
<evidence type="ECO:0000256" key="1">
    <source>
        <dbReference type="ARBA" id="ARBA00004496"/>
    </source>
</evidence>
<keyword evidence="11 14" id="KW-0131">Cell cycle</keyword>
<evidence type="ECO:0000259" key="15">
    <source>
        <dbReference type="Pfam" id="PF01225"/>
    </source>
</evidence>
<evidence type="ECO:0000256" key="6">
    <source>
        <dbReference type="ARBA" id="ARBA00022618"/>
    </source>
</evidence>
<evidence type="ECO:0000256" key="3">
    <source>
        <dbReference type="ARBA" id="ARBA00012211"/>
    </source>
</evidence>
<dbReference type="Pfam" id="PF08245">
    <property type="entry name" value="Mur_ligase_M"/>
    <property type="match status" value="1"/>
</dbReference>
<dbReference type="Pfam" id="PF02875">
    <property type="entry name" value="Mur_ligase_C"/>
    <property type="match status" value="1"/>
</dbReference>
<dbReference type="SUPFAM" id="SSF53623">
    <property type="entry name" value="MurD-like peptide ligases, catalytic domain"/>
    <property type="match status" value="1"/>
</dbReference>
<dbReference type="InterPro" id="IPR004101">
    <property type="entry name" value="Mur_ligase_C"/>
</dbReference>
<keyword evidence="19" id="KW-1185">Reference proteome</keyword>
<evidence type="ECO:0000256" key="7">
    <source>
        <dbReference type="ARBA" id="ARBA00022741"/>
    </source>
</evidence>
<accession>A0A7W5H1K1</accession>
<evidence type="ECO:0000256" key="14">
    <source>
        <dbReference type="HAMAP-Rule" id="MF_00046"/>
    </source>
</evidence>
<keyword evidence="7 14" id="KW-0547">Nucleotide-binding</keyword>
<comment type="pathway">
    <text evidence="2 14">Cell wall biogenesis; peptidoglycan biosynthesis.</text>
</comment>
<dbReference type="HAMAP" id="MF_00046">
    <property type="entry name" value="MurC"/>
    <property type="match status" value="1"/>
</dbReference>
<evidence type="ECO:0000313" key="19">
    <source>
        <dbReference type="Proteomes" id="UP000544222"/>
    </source>
</evidence>
<keyword evidence="6 14" id="KW-0132">Cell division</keyword>
<dbReference type="AlphaFoldDB" id="A0A7W5H1K1"/>
<evidence type="ECO:0000256" key="2">
    <source>
        <dbReference type="ARBA" id="ARBA00004752"/>
    </source>
</evidence>
<dbReference type="Pfam" id="PF01225">
    <property type="entry name" value="Mur_ligase"/>
    <property type="match status" value="1"/>
</dbReference>
<keyword evidence="4 14" id="KW-0963">Cytoplasm</keyword>
<dbReference type="GO" id="GO:0005524">
    <property type="term" value="F:ATP binding"/>
    <property type="evidence" value="ECO:0007669"/>
    <property type="project" value="UniProtKB-UniRule"/>
</dbReference>
<dbReference type="Gene3D" id="3.40.1190.10">
    <property type="entry name" value="Mur-like, catalytic domain"/>
    <property type="match status" value="1"/>
</dbReference>
<dbReference type="Proteomes" id="UP000544222">
    <property type="component" value="Unassembled WGS sequence"/>
</dbReference>
<name>A0A7W5H1K1_9PORP</name>
<evidence type="ECO:0000256" key="5">
    <source>
        <dbReference type="ARBA" id="ARBA00022598"/>
    </source>
</evidence>
<evidence type="ECO:0000256" key="8">
    <source>
        <dbReference type="ARBA" id="ARBA00022840"/>
    </source>
</evidence>
<evidence type="ECO:0000256" key="4">
    <source>
        <dbReference type="ARBA" id="ARBA00022490"/>
    </source>
</evidence>
<dbReference type="InterPro" id="IPR005758">
    <property type="entry name" value="UDP-N-AcMur_Ala_ligase_MurC"/>
</dbReference>
<keyword evidence="9 14" id="KW-0133">Cell shape</keyword>
<proteinExistence type="inferred from homology"/>
<dbReference type="InterPro" id="IPR013221">
    <property type="entry name" value="Mur_ligase_cen"/>
</dbReference>
<dbReference type="InterPro" id="IPR050061">
    <property type="entry name" value="MurCDEF_pg_biosynth"/>
</dbReference>
<comment type="catalytic activity">
    <reaction evidence="13 14">
        <text>UDP-N-acetyl-alpha-D-muramate + L-alanine + ATP = UDP-N-acetyl-alpha-D-muramoyl-L-alanine + ADP + phosphate + H(+)</text>
        <dbReference type="Rhea" id="RHEA:23372"/>
        <dbReference type="ChEBI" id="CHEBI:15378"/>
        <dbReference type="ChEBI" id="CHEBI:30616"/>
        <dbReference type="ChEBI" id="CHEBI:43474"/>
        <dbReference type="ChEBI" id="CHEBI:57972"/>
        <dbReference type="ChEBI" id="CHEBI:70757"/>
        <dbReference type="ChEBI" id="CHEBI:83898"/>
        <dbReference type="ChEBI" id="CHEBI:456216"/>
        <dbReference type="EC" id="6.3.2.8"/>
    </reaction>
</comment>
<evidence type="ECO:0000256" key="10">
    <source>
        <dbReference type="ARBA" id="ARBA00022984"/>
    </source>
</evidence>
<dbReference type="GO" id="GO:0008763">
    <property type="term" value="F:UDP-N-acetylmuramate-L-alanine ligase activity"/>
    <property type="evidence" value="ECO:0007669"/>
    <property type="project" value="UniProtKB-UniRule"/>
</dbReference>
<dbReference type="RefSeq" id="WP_183413419.1">
    <property type="nucleotide sequence ID" value="NZ_JACHYB010000001.1"/>
</dbReference>
<evidence type="ECO:0000256" key="9">
    <source>
        <dbReference type="ARBA" id="ARBA00022960"/>
    </source>
</evidence>
<evidence type="ECO:0000259" key="16">
    <source>
        <dbReference type="Pfam" id="PF02875"/>
    </source>
</evidence>
<protein>
    <recommendedName>
        <fullName evidence="3 14">UDP-N-acetylmuramate--L-alanine ligase</fullName>
        <ecNumber evidence="3 14">6.3.2.8</ecNumber>
    </recommendedName>
    <alternativeName>
        <fullName evidence="14">UDP-N-acetylmuramoyl-L-alanine synthetase</fullName>
    </alternativeName>
</protein>
<gene>
    <name evidence="14" type="primary">murC</name>
    <name evidence="18" type="ORF">FHX64_001846</name>
</gene>
<comment type="function">
    <text evidence="14">Cell wall formation.</text>
</comment>
<dbReference type="GO" id="GO:0005737">
    <property type="term" value="C:cytoplasm"/>
    <property type="evidence" value="ECO:0007669"/>
    <property type="project" value="UniProtKB-SubCell"/>
</dbReference>
<keyword evidence="8 14" id="KW-0067">ATP-binding</keyword>
<dbReference type="PANTHER" id="PTHR43445">
    <property type="entry name" value="UDP-N-ACETYLMURAMATE--L-ALANINE LIGASE-RELATED"/>
    <property type="match status" value="1"/>
</dbReference>
<dbReference type="EC" id="6.3.2.8" evidence="3 14"/>
<feature type="domain" description="Mur ligase N-terminal catalytic" evidence="15">
    <location>
        <begin position="5"/>
        <end position="108"/>
    </location>
</feature>
<reference evidence="18 19" key="1">
    <citation type="submission" date="2020-08" db="EMBL/GenBank/DDBJ databases">
        <title>Genomic Encyclopedia of Type Strains, Phase IV (KMG-IV): sequencing the most valuable type-strain genomes for metagenomic binning, comparative biology and taxonomic classification.</title>
        <authorList>
            <person name="Goeker M."/>
        </authorList>
    </citation>
    <scope>NUCLEOTIDE SEQUENCE [LARGE SCALE GENOMIC DNA]</scope>
    <source>
        <strain evidence="18 19">DSM 27471</strain>
    </source>
</reference>
<dbReference type="Gene3D" id="3.90.190.20">
    <property type="entry name" value="Mur ligase, C-terminal domain"/>
    <property type="match status" value="1"/>
</dbReference>
<dbReference type="UniPathway" id="UPA00219"/>
<sequence length="462" mass="51528">MTYQHYYFIGIGGIGMSALARYFHAKGCDVAGYDRTKTPLTEQLAQEGIVIHYYDDVKAIPFLFLDKTTTLVVFTPAIPAEHSEKCFFEQHGFTLMKRAAVLGEITRSQKGVCIAGTHGKTTTSTMTAHLLHQSGIDCSAFLGGISKNYDSNLMLSPDSDYVVIEADEFDRSFHHLSPYLAAITAADPDHLDIYGTPAAFRESFEHFTSLIQPNGALVMKKGLPLTPRLQSSARLYTYAVEEEADFFADNIRIDNGEIWFDFHAPGEVIPDILLGVPVPINIENGTAAMSLAWLAGAKAEELRAGMASYAGIRRRFDILFKNEKVVFIDDYAHHPTELNASIRSLKKVYKGRTVCGIFQPHLYTRTRDFADEFAKALSQLDEVILLDIYPARELPIEGVSSQVIFDQITAPHKTLCSKEELLPLLEKKDSFDVLATFGAGNIDQLLPGIQQMLQRRYKHVEC</sequence>
<dbReference type="GO" id="GO:0071555">
    <property type="term" value="P:cell wall organization"/>
    <property type="evidence" value="ECO:0007669"/>
    <property type="project" value="UniProtKB-KW"/>
</dbReference>
<dbReference type="SUPFAM" id="SSF53244">
    <property type="entry name" value="MurD-like peptide ligases, peptide-binding domain"/>
    <property type="match status" value="1"/>
</dbReference>
<dbReference type="PANTHER" id="PTHR43445:SF3">
    <property type="entry name" value="UDP-N-ACETYLMURAMATE--L-ALANINE LIGASE"/>
    <property type="match status" value="1"/>
</dbReference>
<dbReference type="InterPro" id="IPR000713">
    <property type="entry name" value="Mur_ligase_N"/>
</dbReference>
<dbReference type="GO" id="GO:0008360">
    <property type="term" value="P:regulation of cell shape"/>
    <property type="evidence" value="ECO:0007669"/>
    <property type="project" value="UniProtKB-KW"/>
</dbReference>
<dbReference type="InterPro" id="IPR036565">
    <property type="entry name" value="Mur-like_cat_sf"/>
</dbReference>
<dbReference type="Gene3D" id="3.40.50.720">
    <property type="entry name" value="NAD(P)-binding Rossmann-like Domain"/>
    <property type="match status" value="1"/>
</dbReference>
<keyword evidence="5 14" id="KW-0436">Ligase</keyword>